<evidence type="ECO:0000256" key="2">
    <source>
        <dbReference type="ARBA" id="ARBA00007783"/>
    </source>
</evidence>
<keyword evidence="4" id="KW-1003">Cell membrane</keyword>
<dbReference type="PROSITE" id="PS51012">
    <property type="entry name" value="ABC_TM2"/>
    <property type="match status" value="1"/>
</dbReference>
<feature type="transmembrane region" description="Helical" evidence="8">
    <location>
        <begin position="260"/>
        <end position="284"/>
    </location>
</feature>
<dbReference type="OrthoDB" id="9808686at2"/>
<dbReference type="InterPro" id="IPR013525">
    <property type="entry name" value="ABC2_TM"/>
</dbReference>
<dbReference type="InterPro" id="IPR051449">
    <property type="entry name" value="ABC-2_transporter_component"/>
</dbReference>
<comment type="caution">
    <text evidence="10">The sequence shown here is derived from an EMBL/GenBank/DDBJ whole genome shotgun (WGS) entry which is preliminary data.</text>
</comment>
<keyword evidence="3" id="KW-0813">Transport</keyword>
<dbReference type="Proteomes" id="UP000434044">
    <property type="component" value="Unassembled WGS sequence"/>
</dbReference>
<feature type="transmembrane region" description="Helical" evidence="8">
    <location>
        <begin position="230"/>
        <end position="253"/>
    </location>
</feature>
<evidence type="ECO:0000256" key="4">
    <source>
        <dbReference type="ARBA" id="ARBA00022475"/>
    </source>
</evidence>
<dbReference type="PANTHER" id="PTHR30294:SF29">
    <property type="entry name" value="MULTIDRUG ABC TRANSPORTER PERMEASE YBHS-RELATED"/>
    <property type="match status" value="1"/>
</dbReference>
<comment type="similarity">
    <text evidence="2">Belongs to the ABC-2 integral membrane protein family.</text>
</comment>
<feature type="transmembrane region" description="Helical" evidence="8">
    <location>
        <begin position="181"/>
        <end position="204"/>
    </location>
</feature>
<dbReference type="EMBL" id="WNKT01000001">
    <property type="protein sequence ID" value="MTW19665.1"/>
    <property type="molecule type" value="Genomic_DNA"/>
</dbReference>
<feature type="transmembrane region" description="Helical" evidence="8">
    <location>
        <begin position="348"/>
        <end position="366"/>
    </location>
</feature>
<evidence type="ECO:0000259" key="9">
    <source>
        <dbReference type="PROSITE" id="PS51012"/>
    </source>
</evidence>
<feature type="transmembrane region" description="Helical" evidence="8">
    <location>
        <begin position="290"/>
        <end position="311"/>
    </location>
</feature>
<dbReference type="PANTHER" id="PTHR30294">
    <property type="entry name" value="MEMBRANE COMPONENT OF ABC TRANSPORTER YHHJ-RELATED"/>
    <property type="match status" value="1"/>
</dbReference>
<dbReference type="GO" id="GO:0140359">
    <property type="term" value="F:ABC-type transporter activity"/>
    <property type="evidence" value="ECO:0007669"/>
    <property type="project" value="InterPro"/>
</dbReference>
<accession>A0A6N8E6D3</accession>
<dbReference type="InterPro" id="IPR047817">
    <property type="entry name" value="ABC2_TM_bact-type"/>
</dbReference>
<dbReference type="AlphaFoldDB" id="A0A6N8E6D3"/>
<protein>
    <submittedName>
        <fullName evidence="10">ABC transporter permease subunit</fullName>
    </submittedName>
</protein>
<evidence type="ECO:0000256" key="3">
    <source>
        <dbReference type="ARBA" id="ARBA00022448"/>
    </source>
</evidence>
<keyword evidence="11" id="KW-1185">Reference proteome</keyword>
<evidence type="ECO:0000256" key="1">
    <source>
        <dbReference type="ARBA" id="ARBA00004651"/>
    </source>
</evidence>
<feature type="transmembrane region" description="Helical" evidence="8">
    <location>
        <begin position="27"/>
        <end position="45"/>
    </location>
</feature>
<proteinExistence type="inferred from homology"/>
<evidence type="ECO:0000256" key="7">
    <source>
        <dbReference type="ARBA" id="ARBA00023136"/>
    </source>
</evidence>
<keyword evidence="7 8" id="KW-0472">Membrane</keyword>
<sequence>MAPWFSRRLRGLLRKEWLQILRDPSSLAIAFVLPVGLLLLFGYGVSLDSKRVPVGLVIEQPSASAQSFVAAFQRSVYFAPRLYHTLQDGRAAVRAHQVKGLVVLPSDFSQRLARADSDAAPIGVILNGVDANSARLLHGYIQGAWSNWLEQERDARGLSLTPVVAPEVRIWFNPELESRHYLVPGLLVINMTLVGALLTALVFAREWERGTLEALLVTPVTLNEILIGKLLPYFVLGLGGMVLSVLMALGLFGVPLRGSFWVLALCSTLFLLTALGMGLLISIITRNQFLAGMIALLVTFLPAFLLSGFLFDIDSMPTLVRGLTHLVPARYFVTILQTLFLAGDVWSVILPNAAALALMATVLLGLSRRRLHKRLE</sequence>
<evidence type="ECO:0000313" key="11">
    <source>
        <dbReference type="Proteomes" id="UP000434044"/>
    </source>
</evidence>
<dbReference type="Pfam" id="PF12698">
    <property type="entry name" value="ABC2_membrane_3"/>
    <property type="match status" value="1"/>
</dbReference>
<name>A0A6N8E6D3_9GAMM</name>
<dbReference type="RefSeq" id="WP_155448234.1">
    <property type="nucleotide sequence ID" value="NZ_WNKT01000001.1"/>
</dbReference>
<feature type="domain" description="ABC transmembrane type-2" evidence="9">
    <location>
        <begin position="122"/>
        <end position="374"/>
    </location>
</feature>
<reference evidence="10 11" key="1">
    <citation type="submission" date="2019-11" db="EMBL/GenBank/DDBJ databases">
        <title>Whole-genome sequence of the anaerobic purple sulfur bacterium Allochromatium palmeri DSM 15591.</title>
        <authorList>
            <person name="Kyndt J.A."/>
            <person name="Meyer T.E."/>
        </authorList>
    </citation>
    <scope>NUCLEOTIDE SEQUENCE [LARGE SCALE GENOMIC DNA]</scope>
    <source>
        <strain evidence="10 11">DSM 15591</strain>
    </source>
</reference>
<dbReference type="GO" id="GO:0005886">
    <property type="term" value="C:plasma membrane"/>
    <property type="evidence" value="ECO:0007669"/>
    <property type="project" value="UniProtKB-SubCell"/>
</dbReference>
<evidence type="ECO:0000256" key="8">
    <source>
        <dbReference type="SAM" id="Phobius"/>
    </source>
</evidence>
<comment type="subcellular location">
    <subcellularLocation>
        <location evidence="1">Cell membrane</location>
        <topology evidence="1">Multi-pass membrane protein</topology>
    </subcellularLocation>
</comment>
<keyword evidence="5 8" id="KW-0812">Transmembrane</keyword>
<organism evidence="10 11">
    <name type="scientific">Allochromatium palmeri</name>
    <dbReference type="NCBI Taxonomy" id="231048"/>
    <lineage>
        <taxon>Bacteria</taxon>
        <taxon>Pseudomonadati</taxon>
        <taxon>Pseudomonadota</taxon>
        <taxon>Gammaproteobacteria</taxon>
        <taxon>Chromatiales</taxon>
        <taxon>Chromatiaceae</taxon>
        <taxon>Allochromatium</taxon>
    </lineage>
</organism>
<keyword evidence="6 8" id="KW-1133">Transmembrane helix</keyword>
<evidence type="ECO:0000256" key="5">
    <source>
        <dbReference type="ARBA" id="ARBA00022692"/>
    </source>
</evidence>
<evidence type="ECO:0000313" key="10">
    <source>
        <dbReference type="EMBL" id="MTW19665.1"/>
    </source>
</evidence>
<evidence type="ECO:0000256" key="6">
    <source>
        <dbReference type="ARBA" id="ARBA00022989"/>
    </source>
</evidence>
<gene>
    <name evidence="10" type="ORF">GJ668_00985</name>
</gene>